<gene>
    <name evidence="1" type="ORF">ENSA7_60190</name>
</gene>
<dbReference type="InterPro" id="IPR029024">
    <property type="entry name" value="TerB-like"/>
</dbReference>
<dbReference type="AlphaFoldDB" id="A0A2S9Y610"/>
<dbReference type="OrthoDB" id="9851983at2"/>
<evidence type="ECO:0000313" key="2">
    <source>
        <dbReference type="Proteomes" id="UP000238823"/>
    </source>
</evidence>
<sequence>MAERDRILASLRVWVATAWADGTIADPERAALRRLIGYAQISEAEKAEAQTWLDSPINLEVGDLHELSLVRRQFIYRVAAALTRVDDNVDSAERALLDKLRAALDVDPGEAAEPDPE</sequence>
<dbReference type="EMBL" id="PVNL01000118">
    <property type="protein sequence ID" value="PRQ00525.1"/>
    <property type="molecule type" value="Genomic_DNA"/>
</dbReference>
<evidence type="ECO:0008006" key="3">
    <source>
        <dbReference type="Google" id="ProtNLM"/>
    </source>
</evidence>
<dbReference type="SUPFAM" id="SSF158682">
    <property type="entry name" value="TerB-like"/>
    <property type="match status" value="1"/>
</dbReference>
<reference evidence="1 2" key="1">
    <citation type="submission" date="2018-03" db="EMBL/GenBank/DDBJ databases">
        <title>Draft Genome Sequences of the Obligatory Marine Myxobacteria Enhygromyxa salina SWB007.</title>
        <authorList>
            <person name="Poehlein A."/>
            <person name="Moghaddam J.A."/>
            <person name="Harms H."/>
            <person name="Alanjari M."/>
            <person name="Koenig G.M."/>
            <person name="Daniel R."/>
            <person name="Schaeberle T.F."/>
        </authorList>
    </citation>
    <scope>NUCLEOTIDE SEQUENCE [LARGE SCALE GENOMIC DNA]</scope>
    <source>
        <strain evidence="1 2">SWB007</strain>
    </source>
</reference>
<proteinExistence type="predicted"/>
<evidence type="ECO:0000313" key="1">
    <source>
        <dbReference type="EMBL" id="PRQ00525.1"/>
    </source>
</evidence>
<comment type="caution">
    <text evidence="1">The sequence shown here is derived from an EMBL/GenBank/DDBJ whole genome shotgun (WGS) entry which is preliminary data.</text>
</comment>
<name>A0A2S9Y610_9BACT</name>
<protein>
    <recommendedName>
        <fullName evidence="3">Tellurite resistance protein TerB</fullName>
    </recommendedName>
</protein>
<organism evidence="1 2">
    <name type="scientific">Enhygromyxa salina</name>
    <dbReference type="NCBI Taxonomy" id="215803"/>
    <lineage>
        <taxon>Bacteria</taxon>
        <taxon>Pseudomonadati</taxon>
        <taxon>Myxococcota</taxon>
        <taxon>Polyangia</taxon>
        <taxon>Nannocystales</taxon>
        <taxon>Nannocystaceae</taxon>
        <taxon>Enhygromyxa</taxon>
    </lineage>
</organism>
<accession>A0A2S9Y610</accession>
<dbReference type="Gene3D" id="1.10.3680.10">
    <property type="entry name" value="TerB-like"/>
    <property type="match status" value="1"/>
</dbReference>
<dbReference type="Proteomes" id="UP000238823">
    <property type="component" value="Unassembled WGS sequence"/>
</dbReference>
<dbReference type="RefSeq" id="WP_106092877.1">
    <property type="nucleotide sequence ID" value="NZ_PVNL01000118.1"/>
</dbReference>